<comment type="caution">
    <text evidence="6">The sequence shown here is derived from an EMBL/GenBank/DDBJ whole genome shotgun (WGS) entry which is preliminary data.</text>
</comment>
<feature type="transmembrane region" description="Helical" evidence="5">
    <location>
        <begin position="81"/>
        <end position="101"/>
    </location>
</feature>
<protein>
    <recommendedName>
        <fullName evidence="8">Sodium-dependent glucose transporter 1</fullName>
    </recommendedName>
</protein>
<feature type="transmembrane region" description="Helical" evidence="5">
    <location>
        <begin position="147"/>
        <end position="166"/>
    </location>
</feature>
<feature type="transmembrane region" description="Helical" evidence="5">
    <location>
        <begin position="121"/>
        <end position="140"/>
    </location>
</feature>
<gene>
    <name evidence="6" type="ORF">DPMN_058995</name>
</gene>
<dbReference type="Proteomes" id="UP000828390">
    <property type="component" value="Unassembled WGS sequence"/>
</dbReference>
<dbReference type="AlphaFoldDB" id="A0A9D4C2R9"/>
<feature type="transmembrane region" description="Helical" evidence="5">
    <location>
        <begin position="322"/>
        <end position="342"/>
    </location>
</feature>
<dbReference type="InterPro" id="IPR011701">
    <property type="entry name" value="MFS"/>
</dbReference>
<evidence type="ECO:0008006" key="8">
    <source>
        <dbReference type="Google" id="ProtNLM"/>
    </source>
</evidence>
<evidence type="ECO:0000256" key="4">
    <source>
        <dbReference type="SAM" id="MobiDB-lite"/>
    </source>
</evidence>
<evidence type="ECO:0000256" key="1">
    <source>
        <dbReference type="ARBA" id="ARBA00022692"/>
    </source>
</evidence>
<dbReference type="SUPFAM" id="SSF103473">
    <property type="entry name" value="MFS general substrate transporter"/>
    <property type="match status" value="1"/>
</dbReference>
<feature type="transmembrane region" description="Helical" evidence="5">
    <location>
        <begin position="392"/>
        <end position="411"/>
    </location>
</feature>
<feature type="transmembrane region" description="Helical" evidence="5">
    <location>
        <begin position="417"/>
        <end position="441"/>
    </location>
</feature>
<dbReference type="PANTHER" id="PTHR23121:SF9">
    <property type="entry name" value="SODIUM-DEPENDENT GLUCOSE TRANSPORTER 1"/>
    <property type="match status" value="1"/>
</dbReference>
<evidence type="ECO:0000256" key="5">
    <source>
        <dbReference type="SAM" id="Phobius"/>
    </source>
</evidence>
<dbReference type="Gene3D" id="1.20.1250.20">
    <property type="entry name" value="MFS general substrate transporter like domains"/>
    <property type="match status" value="2"/>
</dbReference>
<feature type="transmembrane region" description="Helical" evidence="5">
    <location>
        <begin position="362"/>
        <end position="385"/>
    </location>
</feature>
<name>A0A9D4C2R9_DREPO</name>
<feature type="transmembrane region" description="Helical" evidence="5">
    <location>
        <begin position="479"/>
        <end position="500"/>
    </location>
</feature>
<dbReference type="PANTHER" id="PTHR23121">
    <property type="entry name" value="SODIUM-DEPENDENT GLUCOSE TRANSPORTER 1"/>
    <property type="match status" value="1"/>
</dbReference>
<keyword evidence="1 5" id="KW-0812">Transmembrane</keyword>
<sequence length="518" mass="57569">MADGPNSNLRLDVSVDDFEEASNVSVQGDDNETIPNDTPSEGKQENNKMDKGDERSSEPQGHSLRVIIARFRAQPGFRMRVLHTICCVWMFITLGWLVGIVGATFPDLRLIMDKNIETASWIFTVGSLGYLLGSFAFGLLFDRFNRLLMLSTVTSLSAVAIAVMPWCSQFSLMLAINFVSGFFTGGIDVSGNSHIASIWGRDAAPFMQTLHFGFSAGGMIGPQTAKPFSAQKSCSQLNTTGTTSTILPFTNSTTSCDEQYGETHIHYAYLITGIGSISATIPFLVLYCLSKRYNTYVNTPLLTTEKQEQQNTLPVLDMRKQIVFVGLLMTFISMYACVENRFSSLITTFTDEYLHWNKYEGLDLATVFWAAFAAGRFCSIPVTFFLKTSNMILIYLLFLTAVVIALLIASVYDIRQLIWACTACAGLSMSAIFPATFTWTAESILTVTGKISATYIVGVSVFNMIFPLLYGFVMDNYSQMYFVYLLLGQLVLSLLLYVAIRMLIRIYIKPFTPRKVSA</sequence>
<evidence type="ECO:0000256" key="2">
    <source>
        <dbReference type="ARBA" id="ARBA00022989"/>
    </source>
</evidence>
<accession>A0A9D4C2R9</accession>
<organism evidence="6 7">
    <name type="scientific">Dreissena polymorpha</name>
    <name type="common">Zebra mussel</name>
    <name type="synonym">Mytilus polymorpha</name>
    <dbReference type="NCBI Taxonomy" id="45954"/>
    <lineage>
        <taxon>Eukaryota</taxon>
        <taxon>Metazoa</taxon>
        <taxon>Spiralia</taxon>
        <taxon>Lophotrochozoa</taxon>
        <taxon>Mollusca</taxon>
        <taxon>Bivalvia</taxon>
        <taxon>Autobranchia</taxon>
        <taxon>Heteroconchia</taxon>
        <taxon>Euheterodonta</taxon>
        <taxon>Imparidentia</taxon>
        <taxon>Neoheterodontei</taxon>
        <taxon>Myida</taxon>
        <taxon>Dreissenoidea</taxon>
        <taxon>Dreissenidae</taxon>
        <taxon>Dreissena</taxon>
    </lineage>
</organism>
<dbReference type="EMBL" id="JAIWYP010000013">
    <property type="protein sequence ID" value="KAH3716276.1"/>
    <property type="molecule type" value="Genomic_DNA"/>
</dbReference>
<feature type="transmembrane region" description="Helical" evidence="5">
    <location>
        <begin position="267"/>
        <end position="289"/>
    </location>
</feature>
<feature type="transmembrane region" description="Helical" evidence="5">
    <location>
        <begin position="453"/>
        <end position="473"/>
    </location>
</feature>
<keyword evidence="7" id="KW-1185">Reference proteome</keyword>
<reference evidence="6" key="2">
    <citation type="submission" date="2020-11" db="EMBL/GenBank/DDBJ databases">
        <authorList>
            <person name="McCartney M.A."/>
            <person name="Auch B."/>
            <person name="Kono T."/>
            <person name="Mallez S."/>
            <person name="Becker A."/>
            <person name="Gohl D.M."/>
            <person name="Silverstein K.A.T."/>
            <person name="Koren S."/>
            <person name="Bechman K.B."/>
            <person name="Herman A."/>
            <person name="Abrahante J.E."/>
            <person name="Garbe J."/>
        </authorList>
    </citation>
    <scope>NUCLEOTIDE SEQUENCE</scope>
    <source>
        <strain evidence="6">Duluth1</strain>
        <tissue evidence="6">Whole animal</tissue>
    </source>
</reference>
<feature type="compositionally biased region" description="Basic and acidic residues" evidence="4">
    <location>
        <begin position="40"/>
        <end position="57"/>
    </location>
</feature>
<dbReference type="GO" id="GO:0022857">
    <property type="term" value="F:transmembrane transporter activity"/>
    <property type="evidence" value="ECO:0007669"/>
    <property type="project" value="InterPro"/>
</dbReference>
<keyword evidence="3 5" id="KW-0472">Membrane</keyword>
<evidence type="ECO:0000256" key="3">
    <source>
        <dbReference type="ARBA" id="ARBA00023136"/>
    </source>
</evidence>
<reference evidence="6" key="1">
    <citation type="journal article" date="2019" name="bioRxiv">
        <title>The Genome of the Zebra Mussel, Dreissena polymorpha: A Resource for Invasive Species Research.</title>
        <authorList>
            <person name="McCartney M.A."/>
            <person name="Auch B."/>
            <person name="Kono T."/>
            <person name="Mallez S."/>
            <person name="Zhang Y."/>
            <person name="Obille A."/>
            <person name="Becker A."/>
            <person name="Abrahante J.E."/>
            <person name="Garbe J."/>
            <person name="Badalamenti J.P."/>
            <person name="Herman A."/>
            <person name="Mangelson H."/>
            <person name="Liachko I."/>
            <person name="Sullivan S."/>
            <person name="Sone E.D."/>
            <person name="Koren S."/>
            <person name="Silverstein K.A.T."/>
            <person name="Beckman K.B."/>
            <person name="Gohl D.M."/>
        </authorList>
    </citation>
    <scope>NUCLEOTIDE SEQUENCE</scope>
    <source>
        <strain evidence="6">Duluth1</strain>
        <tissue evidence="6">Whole animal</tissue>
    </source>
</reference>
<feature type="region of interest" description="Disordered" evidence="4">
    <location>
        <begin position="22"/>
        <end position="60"/>
    </location>
</feature>
<dbReference type="InterPro" id="IPR036259">
    <property type="entry name" value="MFS_trans_sf"/>
</dbReference>
<dbReference type="Pfam" id="PF07690">
    <property type="entry name" value="MFS_1"/>
    <property type="match status" value="1"/>
</dbReference>
<evidence type="ECO:0000313" key="7">
    <source>
        <dbReference type="Proteomes" id="UP000828390"/>
    </source>
</evidence>
<dbReference type="OrthoDB" id="9626824at2759"/>
<evidence type="ECO:0000313" key="6">
    <source>
        <dbReference type="EMBL" id="KAH3716276.1"/>
    </source>
</evidence>
<keyword evidence="2 5" id="KW-1133">Transmembrane helix</keyword>
<proteinExistence type="predicted"/>
<feature type="compositionally biased region" description="Polar residues" evidence="4">
    <location>
        <begin position="22"/>
        <end position="39"/>
    </location>
</feature>